<protein>
    <submittedName>
        <fullName evidence="1">Uncharacterized protein</fullName>
    </submittedName>
</protein>
<organism evidence="1 2">
    <name type="scientific">Trametes coccinea (strain BRFM310)</name>
    <name type="common">Pycnoporus coccineus</name>
    <dbReference type="NCBI Taxonomy" id="1353009"/>
    <lineage>
        <taxon>Eukaryota</taxon>
        <taxon>Fungi</taxon>
        <taxon>Dikarya</taxon>
        <taxon>Basidiomycota</taxon>
        <taxon>Agaricomycotina</taxon>
        <taxon>Agaricomycetes</taxon>
        <taxon>Polyporales</taxon>
        <taxon>Polyporaceae</taxon>
        <taxon>Trametes</taxon>
    </lineage>
</organism>
<dbReference type="EMBL" id="KZ084150">
    <property type="protein sequence ID" value="OSC97518.1"/>
    <property type="molecule type" value="Genomic_DNA"/>
</dbReference>
<dbReference type="Proteomes" id="UP000193067">
    <property type="component" value="Unassembled WGS sequence"/>
</dbReference>
<dbReference type="AlphaFoldDB" id="A0A1Y2I8R3"/>
<reference evidence="1 2" key="1">
    <citation type="journal article" date="2015" name="Biotechnol. Biofuels">
        <title>Enhanced degradation of softwood versus hardwood by the white-rot fungus Pycnoporus coccineus.</title>
        <authorList>
            <person name="Couturier M."/>
            <person name="Navarro D."/>
            <person name="Chevret D."/>
            <person name="Henrissat B."/>
            <person name="Piumi F."/>
            <person name="Ruiz-Duenas F.J."/>
            <person name="Martinez A.T."/>
            <person name="Grigoriev I.V."/>
            <person name="Riley R."/>
            <person name="Lipzen A."/>
            <person name="Berrin J.G."/>
            <person name="Master E.R."/>
            <person name="Rosso M.N."/>
        </authorList>
    </citation>
    <scope>NUCLEOTIDE SEQUENCE [LARGE SCALE GENOMIC DNA]</scope>
    <source>
        <strain evidence="1 2">BRFM310</strain>
    </source>
</reference>
<proteinExistence type="predicted"/>
<name>A0A1Y2I8R3_TRAC3</name>
<evidence type="ECO:0000313" key="2">
    <source>
        <dbReference type="Proteomes" id="UP000193067"/>
    </source>
</evidence>
<accession>A0A1Y2I8R3</accession>
<sequence>MADSLRSINHSPCFPMQHDSFTTRSHFKQGTRPNLLAPSAVLRMIRALRSFRCGRLAVIPASLQDTFWHRYCEEHSTTQLMEVILHCCLHRTSATRHRVVDGVVGLGNTRLSLTSGSTLNHPLREFTE</sequence>
<keyword evidence="2" id="KW-1185">Reference proteome</keyword>
<gene>
    <name evidence="1" type="ORF">PYCCODRAFT_1132530</name>
</gene>
<evidence type="ECO:0000313" key="1">
    <source>
        <dbReference type="EMBL" id="OSC97518.1"/>
    </source>
</evidence>